<protein>
    <submittedName>
        <fullName evidence="2">Uncharacterized protein</fullName>
    </submittedName>
</protein>
<keyword evidence="1" id="KW-1133">Transmembrane helix</keyword>
<name>A0ABU0GCJ3_9HYPH</name>
<keyword evidence="1" id="KW-0812">Transmembrane</keyword>
<dbReference type="EMBL" id="JAUSUW010000015">
    <property type="protein sequence ID" value="MDQ0423013.1"/>
    <property type="molecule type" value="Genomic_DNA"/>
</dbReference>
<reference evidence="2 3" key="1">
    <citation type="submission" date="2023-07" db="EMBL/GenBank/DDBJ databases">
        <title>Genomic Encyclopedia of Type Strains, Phase IV (KMG-IV): sequencing the most valuable type-strain genomes for metagenomic binning, comparative biology and taxonomic classification.</title>
        <authorList>
            <person name="Goeker M."/>
        </authorList>
    </citation>
    <scope>NUCLEOTIDE SEQUENCE [LARGE SCALE GENOMIC DNA]</scope>
    <source>
        <strain evidence="2 3">DSM 1111</strain>
    </source>
</reference>
<keyword evidence="3" id="KW-1185">Reference proteome</keyword>
<dbReference type="Proteomes" id="UP001238496">
    <property type="component" value="Unassembled WGS sequence"/>
</dbReference>
<evidence type="ECO:0000313" key="3">
    <source>
        <dbReference type="Proteomes" id="UP001238496"/>
    </source>
</evidence>
<feature type="transmembrane region" description="Helical" evidence="1">
    <location>
        <begin position="12"/>
        <end position="30"/>
    </location>
</feature>
<dbReference type="RefSeq" id="WP_307376319.1">
    <property type="nucleotide sequence ID" value="NZ_JAUSUW010000015.1"/>
</dbReference>
<comment type="caution">
    <text evidence="2">The sequence shown here is derived from an EMBL/GenBank/DDBJ whole genome shotgun (WGS) entry which is preliminary data.</text>
</comment>
<accession>A0ABU0GCJ3</accession>
<keyword evidence="1" id="KW-0472">Membrane</keyword>
<gene>
    <name evidence="2" type="ORF">J2045_004063</name>
</gene>
<evidence type="ECO:0000256" key="1">
    <source>
        <dbReference type="SAM" id="Phobius"/>
    </source>
</evidence>
<evidence type="ECO:0000313" key="2">
    <source>
        <dbReference type="EMBL" id="MDQ0423013.1"/>
    </source>
</evidence>
<sequence length="44" mass="4629">MRLTTIAKASAIYMMAAILYAGGHVAWQSMATAPQSEVYAKAGP</sequence>
<organism evidence="2 3">
    <name type="scientific">Peteryoungia aggregata LMG 23059</name>
    <dbReference type="NCBI Taxonomy" id="1368425"/>
    <lineage>
        <taxon>Bacteria</taxon>
        <taxon>Pseudomonadati</taxon>
        <taxon>Pseudomonadota</taxon>
        <taxon>Alphaproteobacteria</taxon>
        <taxon>Hyphomicrobiales</taxon>
        <taxon>Rhizobiaceae</taxon>
        <taxon>Peteryoungia</taxon>
    </lineage>
</organism>
<proteinExistence type="predicted"/>